<dbReference type="InterPro" id="IPR013747">
    <property type="entry name" value="ACP_syn_III_C"/>
</dbReference>
<dbReference type="Pfam" id="PF08541">
    <property type="entry name" value="ACP_syn_III_C"/>
    <property type="match status" value="1"/>
</dbReference>
<keyword evidence="1" id="KW-0808">Transferase</keyword>
<dbReference type="Proteomes" id="UP001597169">
    <property type="component" value="Unassembled WGS sequence"/>
</dbReference>
<organism evidence="4 5">
    <name type="scientific">Paenibacillus provencensis</name>
    <dbReference type="NCBI Taxonomy" id="441151"/>
    <lineage>
        <taxon>Bacteria</taxon>
        <taxon>Bacillati</taxon>
        <taxon>Bacillota</taxon>
        <taxon>Bacilli</taxon>
        <taxon>Bacillales</taxon>
        <taxon>Paenibacillaceae</taxon>
        <taxon>Paenibacillus</taxon>
    </lineage>
</organism>
<sequence>MLHLKNIWTYIPGKTLEVQQLNTHLGLKSAQIKVLEKIHGLKKIRQEEQGNLFNLLGNLLEQVSNDPNIDSSKIKYIIYCHTIQDVSPYNVKIIHKLKNKYHFEHSIVFSLTQQNCATGIVALDIAKRLLRAMSDDEYVLLLTGEKTFSPIVQLIPNTTVMGEASTAVLLGTHGEGSQMVHSKHHTIGKFCNVLTGEEETLKEFQEIYVPTLCTVIQDTLKEAGMTLQDISWIIPHNVNISSWKKVAASLEYPLEQIYIHNIAELGHCFCSDPFINLQKAISENRLKPKEYYLLVSVGLGATFSAAVMKYESKGGNADEYNVSSVNERLLG</sequence>
<dbReference type="InterPro" id="IPR016039">
    <property type="entry name" value="Thiolase-like"/>
</dbReference>
<evidence type="ECO:0000256" key="1">
    <source>
        <dbReference type="ARBA" id="ARBA00022679"/>
    </source>
</evidence>
<dbReference type="SUPFAM" id="SSF53901">
    <property type="entry name" value="Thiolase-like"/>
    <property type="match status" value="1"/>
</dbReference>
<dbReference type="Gene3D" id="3.40.47.10">
    <property type="match status" value="2"/>
</dbReference>
<dbReference type="EMBL" id="JBHTKX010000003">
    <property type="protein sequence ID" value="MFD1130345.1"/>
    <property type="molecule type" value="Genomic_DNA"/>
</dbReference>
<evidence type="ECO:0000313" key="5">
    <source>
        <dbReference type="Proteomes" id="UP001597169"/>
    </source>
</evidence>
<evidence type="ECO:0000256" key="2">
    <source>
        <dbReference type="ARBA" id="ARBA00023315"/>
    </source>
</evidence>
<name>A0ABW3PWT3_9BACL</name>
<reference evidence="5" key="1">
    <citation type="journal article" date="2019" name="Int. J. Syst. Evol. Microbiol.">
        <title>The Global Catalogue of Microorganisms (GCM) 10K type strain sequencing project: providing services to taxonomists for standard genome sequencing and annotation.</title>
        <authorList>
            <consortium name="The Broad Institute Genomics Platform"/>
            <consortium name="The Broad Institute Genome Sequencing Center for Infectious Disease"/>
            <person name="Wu L."/>
            <person name="Ma J."/>
        </authorList>
    </citation>
    <scope>NUCLEOTIDE SEQUENCE [LARGE SCALE GENOMIC DNA]</scope>
    <source>
        <strain evidence="5">CCUG 53519</strain>
    </source>
</reference>
<dbReference type="PANTHER" id="PTHR34069">
    <property type="entry name" value="3-OXOACYL-[ACYL-CARRIER-PROTEIN] SYNTHASE 3"/>
    <property type="match status" value="1"/>
</dbReference>
<comment type="caution">
    <text evidence="4">The sequence shown here is derived from an EMBL/GenBank/DDBJ whole genome shotgun (WGS) entry which is preliminary data.</text>
</comment>
<accession>A0ABW3PWT3</accession>
<evidence type="ECO:0000313" key="4">
    <source>
        <dbReference type="EMBL" id="MFD1130345.1"/>
    </source>
</evidence>
<gene>
    <name evidence="4" type="ORF">ACFQ3J_19545</name>
</gene>
<keyword evidence="5" id="KW-1185">Reference proteome</keyword>
<proteinExistence type="predicted"/>
<keyword evidence="2" id="KW-0012">Acyltransferase</keyword>
<evidence type="ECO:0000259" key="3">
    <source>
        <dbReference type="Pfam" id="PF08541"/>
    </source>
</evidence>
<protein>
    <submittedName>
        <fullName evidence="4">3-oxoacyl-[acyl-carrier-protein] synthase III C-terminal domain-containing protein</fullName>
    </submittedName>
</protein>
<feature type="domain" description="Beta-ketoacyl-[acyl-carrier-protein] synthase III C-terminal" evidence="3">
    <location>
        <begin position="220"/>
        <end position="310"/>
    </location>
</feature>
<dbReference type="RefSeq" id="WP_091159481.1">
    <property type="nucleotide sequence ID" value="NZ_JBHTKX010000003.1"/>
</dbReference>
<dbReference type="PANTHER" id="PTHR34069:SF2">
    <property type="entry name" value="BETA-KETOACYL-[ACYL-CARRIER-PROTEIN] SYNTHASE III"/>
    <property type="match status" value="1"/>
</dbReference>